<keyword evidence="3" id="KW-1185">Reference proteome</keyword>
<name>A0AAW0YJI1_9TREE</name>
<evidence type="ECO:0000256" key="1">
    <source>
        <dbReference type="SAM" id="MobiDB-lite"/>
    </source>
</evidence>
<dbReference type="Proteomes" id="UP001388673">
    <property type="component" value="Unassembled WGS sequence"/>
</dbReference>
<organism evidence="2 3">
    <name type="scientific">Kwoniella newhampshirensis</name>
    <dbReference type="NCBI Taxonomy" id="1651941"/>
    <lineage>
        <taxon>Eukaryota</taxon>
        <taxon>Fungi</taxon>
        <taxon>Dikarya</taxon>
        <taxon>Basidiomycota</taxon>
        <taxon>Agaricomycotina</taxon>
        <taxon>Tremellomycetes</taxon>
        <taxon>Tremellales</taxon>
        <taxon>Cryptococcaceae</taxon>
        <taxon>Kwoniella</taxon>
    </lineage>
</organism>
<dbReference type="GeneID" id="92183275"/>
<evidence type="ECO:0000313" key="2">
    <source>
        <dbReference type="EMBL" id="KAK8845304.1"/>
    </source>
</evidence>
<sequence length="131" mass="14419">MASSSATRIAQLKPLIRSLPQSPFSTNVQLSEALESILTRAATPSTSTGASSSSVDALREAGTQQRLQQMKDAVMRIKLGAASRDYPLSDTLLSPPNDVHYYTRIRNAVHNAENGIKRPWWKTFFSIKGEE</sequence>
<feature type="region of interest" description="Disordered" evidence="1">
    <location>
        <begin position="41"/>
        <end position="64"/>
    </location>
</feature>
<gene>
    <name evidence="2" type="ORF">IAR55_006017</name>
</gene>
<dbReference type="EMBL" id="JBCAWK010000012">
    <property type="protein sequence ID" value="KAK8845304.1"/>
    <property type="molecule type" value="Genomic_DNA"/>
</dbReference>
<evidence type="ECO:0000313" key="3">
    <source>
        <dbReference type="Proteomes" id="UP001388673"/>
    </source>
</evidence>
<dbReference type="RefSeq" id="XP_066800112.1">
    <property type="nucleotide sequence ID" value="XM_066949104.1"/>
</dbReference>
<comment type="caution">
    <text evidence="2">The sequence shown here is derived from an EMBL/GenBank/DDBJ whole genome shotgun (WGS) entry which is preliminary data.</text>
</comment>
<protein>
    <submittedName>
        <fullName evidence="2">Uncharacterized protein</fullName>
    </submittedName>
</protein>
<accession>A0AAW0YJI1</accession>
<dbReference type="KEGG" id="kne:92183275"/>
<dbReference type="AlphaFoldDB" id="A0AAW0YJI1"/>
<feature type="compositionally biased region" description="Low complexity" evidence="1">
    <location>
        <begin position="41"/>
        <end position="54"/>
    </location>
</feature>
<proteinExistence type="predicted"/>
<reference evidence="2 3" key="1">
    <citation type="journal article" date="2024" name="bioRxiv">
        <title>Comparative genomics of Cryptococcus and Kwoniella reveals pathogenesis evolution and contrasting karyotype dynamics via intercentromeric recombination or chromosome fusion.</title>
        <authorList>
            <person name="Coelho M.A."/>
            <person name="David-Palma M."/>
            <person name="Shea T."/>
            <person name="Bowers K."/>
            <person name="McGinley-Smith S."/>
            <person name="Mohammad A.W."/>
            <person name="Gnirke A."/>
            <person name="Yurkov A.M."/>
            <person name="Nowrousian M."/>
            <person name="Sun S."/>
            <person name="Cuomo C.A."/>
            <person name="Heitman J."/>
        </authorList>
    </citation>
    <scope>NUCLEOTIDE SEQUENCE [LARGE SCALE GENOMIC DNA]</scope>
    <source>
        <strain evidence="2 3">CBS 13917</strain>
    </source>
</reference>